<organism evidence="2 3">
    <name type="scientific">Linum tenue</name>
    <dbReference type="NCBI Taxonomy" id="586396"/>
    <lineage>
        <taxon>Eukaryota</taxon>
        <taxon>Viridiplantae</taxon>
        <taxon>Streptophyta</taxon>
        <taxon>Embryophyta</taxon>
        <taxon>Tracheophyta</taxon>
        <taxon>Spermatophyta</taxon>
        <taxon>Magnoliopsida</taxon>
        <taxon>eudicotyledons</taxon>
        <taxon>Gunneridae</taxon>
        <taxon>Pentapetalae</taxon>
        <taxon>rosids</taxon>
        <taxon>fabids</taxon>
        <taxon>Malpighiales</taxon>
        <taxon>Linaceae</taxon>
        <taxon>Linum</taxon>
    </lineage>
</organism>
<dbReference type="AlphaFoldDB" id="A0AAV0JLP7"/>
<accession>A0AAV0JLP7</accession>
<reference evidence="2" key="1">
    <citation type="submission" date="2022-08" db="EMBL/GenBank/DDBJ databases">
        <authorList>
            <person name="Gutierrez-Valencia J."/>
        </authorList>
    </citation>
    <scope>NUCLEOTIDE SEQUENCE</scope>
</reference>
<comment type="caution">
    <text evidence="2">The sequence shown here is derived from an EMBL/GenBank/DDBJ whole genome shotgun (WGS) entry which is preliminary data.</text>
</comment>
<feature type="compositionally biased region" description="Basic residues" evidence="1">
    <location>
        <begin position="1"/>
        <end position="11"/>
    </location>
</feature>
<keyword evidence="3" id="KW-1185">Reference proteome</keyword>
<evidence type="ECO:0000256" key="1">
    <source>
        <dbReference type="SAM" id="MobiDB-lite"/>
    </source>
</evidence>
<feature type="region of interest" description="Disordered" evidence="1">
    <location>
        <begin position="1"/>
        <end position="36"/>
    </location>
</feature>
<sequence length="128" mass="14381">MKNRLAVHHSQHISEKQSCLSPNPSAARFQSPSPEPLSRMEAMEIPWQTPGVHQIKIARNGEAGAVSSEQNFGPRSLHEYRCNHSFMYLATYVTFRYPMLARLICIDSTLSIAGSSFGTVRMLDRFAV</sequence>
<name>A0AAV0JLP7_9ROSI</name>
<feature type="compositionally biased region" description="Polar residues" evidence="1">
    <location>
        <begin position="16"/>
        <end position="32"/>
    </location>
</feature>
<protein>
    <submittedName>
        <fullName evidence="2">Uncharacterized protein</fullName>
    </submittedName>
</protein>
<evidence type="ECO:0000313" key="2">
    <source>
        <dbReference type="EMBL" id="CAI0410855.1"/>
    </source>
</evidence>
<evidence type="ECO:0000313" key="3">
    <source>
        <dbReference type="Proteomes" id="UP001154282"/>
    </source>
</evidence>
<gene>
    <name evidence="2" type="ORF">LITE_LOCUS14931</name>
</gene>
<dbReference type="Proteomes" id="UP001154282">
    <property type="component" value="Unassembled WGS sequence"/>
</dbReference>
<dbReference type="EMBL" id="CAMGYJ010000005">
    <property type="protein sequence ID" value="CAI0410855.1"/>
    <property type="molecule type" value="Genomic_DNA"/>
</dbReference>
<proteinExistence type="predicted"/>